<evidence type="ECO:0008006" key="5">
    <source>
        <dbReference type="Google" id="ProtNLM"/>
    </source>
</evidence>
<evidence type="ECO:0000313" key="3">
    <source>
        <dbReference type="EMBL" id="RUS91455.1"/>
    </source>
</evidence>
<sequence>MQRISACQVKLLLASPPLKELSLVCRLNGNAVARADLYVIPKPPIPEIQKVVSTPSKNITVLIDRRSTGDMYRDNYTVEMIEHLVPSASKVRTVKLCHLQLVPVKDSSGLVCPDGQKLCVCQYEEHDDKYDRVRDINVTLVVTVQRIFGYVETSLVINLVDYIQPEPTKPLEIGEVSPHRTTVRICQSDLTQSLAYFMDLRGRPLRCHVALNKTDGQQEFMTAEFNAHATSACVAVTFSNLTAYTSYVLTTFSVGAWEGHSVSAEFITEKSVPIRPPVLDKFAFSRDPQHNALFLIWQPLSQEDQGGAKVSYDLEVWSMSGLEVNISQITDNYWWSAKASLPQGQLEARVWARNEIGRSHSFSSIKVAALSDTRPVPFQVEVSGNKVQVHLKSALKTGGKPIALHLCETYTRQGDFDTCTSYPQTIILPQNDAIVHPSGTSVMYAFYLDKTVESRSTTRQSPLLYKFEGTDMTNTIQGYVTTFARSEPRWVANKPEAFSDSAEADLTDHSGDGVSMHDHGVDDEDVSELIDQGAKITKRSAKLQRIQKVSRARRKKRSNVKRARLSKRDEREGIGTWLAGRRLLALSNESLITNIDGESTAPLGLSTVLPEVDKQGEKGTGLYRVFISEQTEDGRWLGMTPAECYFLGESDNVELIISQVTGSVLGTLQDSPIIRWRQECDSRPAQFLVDAYQVFVSGDETCRQNVSHVGEVQNRIFEPLQLPVPADWPFVCLRASHQVSGSGSFVSQPFVTGIATPLAVMEKSSNDVTAVVFAVLLPTLIVLLVFVCIWRCRKGYAKVKKGESQFHRSMFEDSGKDEVKSGLTQENAEPNWTDEQKKRSQQSGLSTTENGDSGRGTLSGRGSNSNESGGKSRSKSGTKVFADSQSLSLYHIQGRAAHVHRSERSEPVFWSETSGVTLDSSSGGDNSCRVVHDSNATSNGDGWLDESSGQFTDFETSSDPRIGFTDGRVGNVKNVTSDGAGWLDGVSDDGSVSFVESPSGGDMSDACVNFSRGGTMESFEESASFDQSRSTGTTSVSEFIDRSACRSLETDEPFVIRSDRNSGFEQQNSGGWWIDAQSSGQSSGIGNDCIELDV</sequence>
<feature type="compositionally biased region" description="Polar residues" evidence="1">
    <location>
        <begin position="915"/>
        <end position="925"/>
    </location>
</feature>
<dbReference type="EMBL" id="RQTK01000011">
    <property type="protein sequence ID" value="RUS91455.1"/>
    <property type="molecule type" value="Genomic_DNA"/>
</dbReference>
<feature type="region of interest" description="Disordered" evidence="1">
    <location>
        <begin position="815"/>
        <end position="878"/>
    </location>
</feature>
<keyword evidence="2" id="KW-1133">Transmembrane helix</keyword>
<evidence type="ECO:0000256" key="2">
    <source>
        <dbReference type="SAM" id="Phobius"/>
    </source>
</evidence>
<feature type="region of interest" description="Disordered" evidence="1">
    <location>
        <begin position="547"/>
        <end position="567"/>
    </location>
</feature>
<dbReference type="SUPFAM" id="SSF49265">
    <property type="entry name" value="Fibronectin type III"/>
    <property type="match status" value="1"/>
</dbReference>
<dbReference type="AlphaFoldDB" id="A0A433UC89"/>
<reference evidence="3 4" key="1">
    <citation type="submission" date="2019-01" db="EMBL/GenBank/DDBJ databases">
        <title>A draft genome assembly of the solar-powered sea slug Elysia chlorotica.</title>
        <authorList>
            <person name="Cai H."/>
            <person name="Li Q."/>
            <person name="Fang X."/>
            <person name="Li J."/>
            <person name="Curtis N.E."/>
            <person name="Altenburger A."/>
            <person name="Shibata T."/>
            <person name="Feng M."/>
            <person name="Maeda T."/>
            <person name="Schwartz J.A."/>
            <person name="Shigenobu S."/>
            <person name="Lundholm N."/>
            <person name="Nishiyama T."/>
            <person name="Yang H."/>
            <person name="Hasebe M."/>
            <person name="Li S."/>
            <person name="Pierce S.K."/>
            <person name="Wang J."/>
        </authorList>
    </citation>
    <scope>NUCLEOTIDE SEQUENCE [LARGE SCALE GENOMIC DNA]</scope>
    <source>
        <strain evidence="3">EC2010</strain>
        <tissue evidence="3">Whole organism of an adult</tissue>
    </source>
</reference>
<protein>
    <recommendedName>
        <fullName evidence="5">Fibronectin type-III domain-containing protein</fullName>
    </recommendedName>
</protein>
<feature type="region of interest" description="Disordered" evidence="1">
    <location>
        <begin position="915"/>
        <end position="952"/>
    </location>
</feature>
<evidence type="ECO:0000256" key="1">
    <source>
        <dbReference type="SAM" id="MobiDB-lite"/>
    </source>
</evidence>
<dbReference type="Proteomes" id="UP000271974">
    <property type="component" value="Unassembled WGS sequence"/>
</dbReference>
<dbReference type="InterPro" id="IPR036116">
    <property type="entry name" value="FN3_sf"/>
</dbReference>
<comment type="caution">
    <text evidence="3">The sequence shown here is derived from an EMBL/GenBank/DDBJ whole genome shotgun (WGS) entry which is preliminary data.</text>
</comment>
<feature type="compositionally biased region" description="Basic residues" evidence="1">
    <location>
        <begin position="548"/>
        <end position="565"/>
    </location>
</feature>
<organism evidence="3 4">
    <name type="scientific">Elysia chlorotica</name>
    <name type="common">Eastern emerald elysia</name>
    <name type="synonym">Sea slug</name>
    <dbReference type="NCBI Taxonomy" id="188477"/>
    <lineage>
        <taxon>Eukaryota</taxon>
        <taxon>Metazoa</taxon>
        <taxon>Spiralia</taxon>
        <taxon>Lophotrochozoa</taxon>
        <taxon>Mollusca</taxon>
        <taxon>Gastropoda</taxon>
        <taxon>Heterobranchia</taxon>
        <taxon>Euthyneura</taxon>
        <taxon>Panpulmonata</taxon>
        <taxon>Sacoglossa</taxon>
        <taxon>Placobranchoidea</taxon>
        <taxon>Plakobranchidae</taxon>
        <taxon>Elysia</taxon>
    </lineage>
</organism>
<gene>
    <name evidence="3" type="ORF">EGW08_000779</name>
</gene>
<accession>A0A433UC89</accession>
<feature type="compositionally biased region" description="Polar residues" evidence="1">
    <location>
        <begin position="841"/>
        <end position="851"/>
    </location>
</feature>
<feature type="compositionally biased region" description="Low complexity" evidence="1">
    <location>
        <begin position="860"/>
        <end position="877"/>
    </location>
</feature>
<name>A0A433UC89_ELYCH</name>
<evidence type="ECO:0000313" key="4">
    <source>
        <dbReference type="Proteomes" id="UP000271974"/>
    </source>
</evidence>
<keyword evidence="4" id="KW-1185">Reference proteome</keyword>
<feature type="transmembrane region" description="Helical" evidence="2">
    <location>
        <begin position="770"/>
        <end position="790"/>
    </location>
</feature>
<dbReference type="OrthoDB" id="6071279at2759"/>
<keyword evidence="2" id="KW-0472">Membrane</keyword>
<keyword evidence="2" id="KW-0812">Transmembrane</keyword>
<proteinExistence type="predicted"/>